<dbReference type="EMBL" id="JASNFN010000023">
    <property type="protein sequence ID" value="MDP5184288.1"/>
    <property type="molecule type" value="Genomic_DNA"/>
</dbReference>
<dbReference type="Proteomes" id="UP001233673">
    <property type="component" value="Unassembled WGS sequence"/>
</dbReference>
<dbReference type="RefSeq" id="WP_306000868.1">
    <property type="nucleotide sequence ID" value="NZ_JASNFN010000023.1"/>
</dbReference>
<gene>
    <name evidence="1" type="ORF">QOZ88_16765</name>
</gene>
<reference evidence="2" key="1">
    <citation type="submission" date="2023-05" db="EMBL/GenBank/DDBJ databases">
        <title>Draft genome of Pseudofrankia sp. BMG5.37.</title>
        <authorList>
            <person name="Gtari M."/>
            <person name="Ghodhbane F."/>
            <person name="Sbissi I."/>
        </authorList>
    </citation>
    <scope>NUCLEOTIDE SEQUENCE [LARGE SCALE GENOMIC DNA]</scope>
    <source>
        <strain evidence="2">BMG 814</strain>
    </source>
</reference>
<comment type="caution">
    <text evidence="1">The sequence shown here is derived from an EMBL/GenBank/DDBJ whole genome shotgun (WGS) entry which is preliminary data.</text>
</comment>
<evidence type="ECO:0000313" key="1">
    <source>
        <dbReference type="EMBL" id="MDP5184288.1"/>
    </source>
</evidence>
<evidence type="ECO:0008006" key="3">
    <source>
        <dbReference type="Google" id="ProtNLM"/>
    </source>
</evidence>
<evidence type="ECO:0000313" key="2">
    <source>
        <dbReference type="Proteomes" id="UP001233673"/>
    </source>
</evidence>
<protein>
    <recommendedName>
        <fullName evidence="3">Copper chaperone CopZ</fullName>
    </recommendedName>
</protein>
<name>A0ABT9IFD4_9ACTN</name>
<keyword evidence="2" id="KW-1185">Reference proteome</keyword>
<accession>A0ABT9IFD4</accession>
<organism evidence="1 2">
    <name type="scientific">Blastococcus carthaginiensis</name>
    <dbReference type="NCBI Taxonomy" id="3050034"/>
    <lineage>
        <taxon>Bacteria</taxon>
        <taxon>Bacillati</taxon>
        <taxon>Actinomycetota</taxon>
        <taxon>Actinomycetes</taxon>
        <taxon>Geodermatophilales</taxon>
        <taxon>Geodermatophilaceae</taxon>
        <taxon>Blastococcus</taxon>
    </lineage>
</organism>
<sequence length="95" mass="9607">MPAREDCPGSDHRPPADGGACDCGMVTRIPVGVPAAEPVDVRAVLARCLDEGAGSAEASVAPGAPAVEQRVDRVLAALADAGFTVTQESRLSRPA</sequence>
<proteinExistence type="predicted"/>